<dbReference type="RefSeq" id="WP_202921598.1">
    <property type="nucleotide sequence ID" value="NZ_CP036274.1"/>
</dbReference>
<feature type="compositionally biased region" description="Basic and acidic residues" evidence="1">
    <location>
        <begin position="207"/>
        <end position="223"/>
    </location>
</feature>
<organism evidence="6 7">
    <name type="scientific">Anatilimnocola aggregata</name>
    <dbReference type="NCBI Taxonomy" id="2528021"/>
    <lineage>
        <taxon>Bacteria</taxon>
        <taxon>Pseudomonadati</taxon>
        <taxon>Planctomycetota</taxon>
        <taxon>Planctomycetia</taxon>
        <taxon>Pirellulales</taxon>
        <taxon>Pirellulaceae</taxon>
        <taxon>Anatilimnocola</taxon>
    </lineage>
</organism>
<evidence type="ECO:0000313" key="6">
    <source>
        <dbReference type="EMBL" id="QDU26194.1"/>
    </source>
</evidence>
<feature type="region of interest" description="Disordered" evidence="1">
    <location>
        <begin position="197"/>
        <end position="223"/>
    </location>
</feature>
<feature type="domain" description="Golvesin/Xly CBD-like" evidence="5">
    <location>
        <begin position="45"/>
        <end position="170"/>
    </location>
</feature>
<dbReference type="PANTHER" id="PTHR35889:SF3">
    <property type="entry name" value="F-BOX DOMAIN-CONTAINING PROTEIN"/>
    <property type="match status" value="1"/>
</dbReference>
<dbReference type="Pfam" id="PF07583">
    <property type="entry name" value="PSCyt2"/>
    <property type="match status" value="1"/>
</dbReference>
<name>A0A517Y7H2_9BACT</name>
<feature type="domain" description="DUF1549" evidence="3">
    <location>
        <begin position="260"/>
        <end position="432"/>
    </location>
</feature>
<dbReference type="InterPro" id="IPR022655">
    <property type="entry name" value="DUF1553"/>
</dbReference>
<keyword evidence="7" id="KW-1185">Reference proteome</keyword>
<dbReference type="EMBL" id="CP036274">
    <property type="protein sequence ID" value="QDU26194.1"/>
    <property type="molecule type" value="Genomic_DNA"/>
</dbReference>
<evidence type="ECO:0000313" key="7">
    <source>
        <dbReference type="Proteomes" id="UP000315017"/>
    </source>
</evidence>
<feature type="domain" description="DUF1553" evidence="4">
    <location>
        <begin position="480"/>
        <end position="564"/>
    </location>
</feature>
<dbReference type="AlphaFoldDB" id="A0A517Y7H2"/>
<dbReference type="InterPro" id="IPR011444">
    <property type="entry name" value="DUF1549"/>
</dbReference>
<dbReference type="KEGG" id="aagg:ETAA8_12690"/>
<dbReference type="PANTHER" id="PTHR35889">
    <property type="entry name" value="CYCLOINULO-OLIGOSACCHARIDE FRUCTANOTRANSFERASE-RELATED"/>
    <property type="match status" value="1"/>
</dbReference>
<reference evidence="6 7" key="1">
    <citation type="submission" date="2019-02" db="EMBL/GenBank/DDBJ databases">
        <title>Deep-cultivation of Planctomycetes and their phenomic and genomic characterization uncovers novel biology.</title>
        <authorList>
            <person name="Wiegand S."/>
            <person name="Jogler M."/>
            <person name="Boedeker C."/>
            <person name="Pinto D."/>
            <person name="Vollmers J."/>
            <person name="Rivas-Marin E."/>
            <person name="Kohn T."/>
            <person name="Peeters S.H."/>
            <person name="Heuer A."/>
            <person name="Rast P."/>
            <person name="Oberbeckmann S."/>
            <person name="Bunk B."/>
            <person name="Jeske O."/>
            <person name="Meyerdierks A."/>
            <person name="Storesund J.E."/>
            <person name="Kallscheuer N."/>
            <person name="Luecker S."/>
            <person name="Lage O.M."/>
            <person name="Pohl T."/>
            <person name="Merkel B.J."/>
            <person name="Hornburger P."/>
            <person name="Mueller R.-W."/>
            <person name="Bruemmer F."/>
            <person name="Labrenz M."/>
            <person name="Spormann A.M."/>
            <person name="Op den Camp H."/>
            <person name="Overmann J."/>
            <person name="Amann R."/>
            <person name="Jetten M.S.M."/>
            <person name="Mascher T."/>
            <person name="Medema M.H."/>
            <person name="Devos D.P."/>
            <person name="Kaster A.-K."/>
            <person name="Ovreas L."/>
            <person name="Rohde M."/>
            <person name="Galperin M.Y."/>
            <person name="Jogler C."/>
        </authorList>
    </citation>
    <scope>NUCLEOTIDE SEQUENCE [LARGE SCALE GENOMIC DNA]</scope>
    <source>
        <strain evidence="6 7">ETA_A8</strain>
    </source>
</reference>
<gene>
    <name evidence="6" type="ORF">ETAA8_12690</name>
</gene>
<evidence type="ECO:0000259" key="5">
    <source>
        <dbReference type="Pfam" id="PF25275"/>
    </source>
</evidence>
<evidence type="ECO:0000259" key="4">
    <source>
        <dbReference type="Pfam" id="PF07587"/>
    </source>
</evidence>
<protein>
    <submittedName>
        <fullName evidence="6">Uncharacterized protein</fullName>
    </submittedName>
</protein>
<sequence precursor="true">MQRPFSLFAFASIALLQGTLLSSLSPAFAAEGVAIDPAKLPGIVIDDSAAKFAGTWSDSVNTKPFVGEGYSYSAGGAGNLATFSFDVEEAGEYQVLFSYTPGGNRSTTAKVTVRSGDTEKDYVVNQQRVPVGAWSLHWLAEFSFDAGPATIVVSAEDNKKGVVIADAFAIMTAEQWAKLKAEGEKNAPPKLLAAIKPVEPKAAPKPGEPKTAKPAPMKKETPKVTAEKALAFERSKSTKVNGRLKAEQLDTLMEKFVGGIVNAPLTGDEAFLRRLSLDLIGRQPTMAEMHAFLADHSMDKRARVVEKLLASTEFGTNWADYFSDVISYRTPQPELTFLNYRPFKNWLAEEFNKNTGWDEMTYNIITASGTVGENPAATYVGFHQGDKSRLASETTRVFLSTQIQCAECHDHKFIDMPQETFHHVAAFFVRVQTKLPWNDSNQIVVSSKAAGEHKMPVTNKEMQPIAFSHKSDLGQSDILRRTELAKWIVGADNPWFAKAFTNRVWARLMGRGFCEPVDEIGELADSVLPEVHAALAEHFVASEFDIKDVFRTVVNSQAYQRPLRDALPGEDKPFAVVPAGRLRGDEVFASLKAGIDLPNITPPPPPVPEGVRFPPPPKSTQDLINDAFGFDPSAEASNVNRTMQQAMFLMNNDQIQKQIDASPGSGTVLAKIVTEEADDAKAIVRLYQSVLARKPTEKEVQIGRTHLAKVGERKTGYEDLLWSMINSAEFLSRR</sequence>
<evidence type="ECO:0000256" key="2">
    <source>
        <dbReference type="SAM" id="SignalP"/>
    </source>
</evidence>
<feature type="chain" id="PRO_5021898688" evidence="2">
    <location>
        <begin position="30"/>
        <end position="734"/>
    </location>
</feature>
<accession>A0A517Y7H2</accession>
<keyword evidence="2" id="KW-0732">Signal</keyword>
<dbReference type="Proteomes" id="UP000315017">
    <property type="component" value="Chromosome"/>
</dbReference>
<dbReference type="Pfam" id="PF07587">
    <property type="entry name" value="PSD1"/>
    <property type="match status" value="1"/>
</dbReference>
<dbReference type="Pfam" id="PF25275">
    <property type="entry name" value="Golvesin_C"/>
    <property type="match status" value="1"/>
</dbReference>
<evidence type="ECO:0000259" key="3">
    <source>
        <dbReference type="Pfam" id="PF07583"/>
    </source>
</evidence>
<proteinExistence type="predicted"/>
<dbReference type="Gene3D" id="2.60.120.260">
    <property type="entry name" value="Galactose-binding domain-like"/>
    <property type="match status" value="1"/>
</dbReference>
<dbReference type="InterPro" id="IPR033803">
    <property type="entry name" value="CBD-like_Golvesin-Xly"/>
</dbReference>
<evidence type="ECO:0000256" key="1">
    <source>
        <dbReference type="SAM" id="MobiDB-lite"/>
    </source>
</evidence>
<feature type="signal peptide" evidence="2">
    <location>
        <begin position="1"/>
        <end position="29"/>
    </location>
</feature>